<dbReference type="Proteomes" id="UP000266673">
    <property type="component" value="Unassembled WGS sequence"/>
</dbReference>
<gene>
    <name evidence="1" type="ORF">C2G38_2231153</name>
</gene>
<proteinExistence type="predicted"/>
<dbReference type="AlphaFoldDB" id="A0A397TY26"/>
<dbReference type="EMBL" id="QKWP01003182">
    <property type="protein sequence ID" value="RIB01329.1"/>
    <property type="molecule type" value="Genomic_DNA"/>
</dbReference>
<accession>A0A397TY26</accession>
<reference evidence="1 2" key="1">
    <citation type="submission" date="2018-06" db="EMBL/GenBank/DDBJ databases">
        <title>Comparative genomics reveals the genomic features of Rhizophagus irregularis, R. cerebriforme, R. diaphanum and Gigaspora rosea, and their symbiotic lifestyle signature.</title>
        <authorList>
            <person name="Morin E."/>
            <person name="San Clemente H."/>
            <person name="Chen E.C.H."/>
            <person name="De La Providencia I."/>
            <person name="Hainaut M."/>
            <person name="Kuo A."/>
            <person name="Kohler A."/>
            <person name="Murat C."/>
            <person name="Tang N."/>
            <person name="Roy S."/>
            <person name="Loubradou J."/>
            <person name="Henrissat B."/>
            <person name="Grigoriev I.V."/>
            <person name="Corradi N."/>
            <person name="Roux C."/>
            <person name="Martin F.M."/>
        </authorList>
    </citation>
    <scope>NUCLEOTIDE SEQUENCE [LARGE SCALE GENOMIC DNA]</scope>
    <source>
        <strain evidence="1 2">DAOM 194757</strain>
    </source>
</reference>
<evidence type="ECO:0000313" key="1">
    <source>
        <dbReference type="EMBL" id="RIB01329.1"/>
    </source>
</evidence>
<name>A0A397TY26_9GLOM</name>
<sequence length="317" mass="38188">MTMEKIRKEKLHFRDVKKTLLELIKSRHSYLYTEPFEPVVHGTFGIGQPKPLDMFIDQIRDFFAEIMAGSRGFGHPDFDGAHFFPRKKTYFERIKVPSIHHPEPSFPPESTIDPVAWFNYPKYLFNDDKFKNTKTRQRYQNSFYAKNLIKVIRMIEENNVREEFFRRAKFPITFLQDKDILPIIEEFIKTQINLDWEEFYHRLNHAQAMYNQVIRTDEHLQKEEINKLIKLSIPGYDPQNSSFNEFSHWKKFYNHIVLLIENSELQKNKILTEFCFNQFIGLGLTVNYLYQVEEDNFKSFLNEFVQYCIKKYSEKKG</sequence>
<evidence type="ECO:0000313" key="2">
    <source>
        <dbReference type="Proteomes" id="UP000266673"/>
    </source>
</evidence>
<organism evidence="1 2">
    <name type="scientific">Gigaspora rosea</name>
    <dbReference type="NCBI Taxonomy" id="44941"/>
    <lineage>
        <taxon>Eukaryota</taxon>
        <taxon>Fungi</taxon>
        <taxon>Fungi incertae sedis</taxon>
        <taxon>Mucoromycota</taxon>
        <taxon>Glomeromycotina</taxon>
        <taxon>Glomeromycetes</taxon>
        <taxon>Diversisporales</taxon>
        <taxon>Gigasporaceae</taxon>
        <taxon>Gigaspora</taxon>
    </lineage>
</organism>
<keyword evidence="2" id="KW-1185">Reference proteome</keyword>
<protein>
    <submittedName>
        <fullName evidence="1">Uncharacterized protein</fullName>
    </submittedName>
</protein>
<comment type="caution">
    <text evidence="1">The sequence shown here is derived from an EMBL/GenBank/DDBJ whole genome shotgun (WGS) entry which is preliminary data.</text>
</comment>